<dbReference type="SUPFAM" id="SSF57850">
    <property type="entry name" value="RING/U-box"/>
    <property type="match status" value="1"/>
</dbReference>
<organism evidence="8 9">
    <name type="scientific">Pelusios castaneus</name>
    <name type="common">West African mud turtle</name>
    <dbReference type="NCBI Taxonomy" id="367368"/>
    <lineage>
        <taxon>Eukaryota</taxon>
        <taxon>Metazoa</taxon>
        <taxon>Chordata</taxon>
        <taxon>Craniata</taxon>
        <taxon>Vertebrata</taxon>
        <taxon>Euteleostomi</taxon>
        <taxon>Archelosauria</taxon>
        <taxon>Testudinata</taxon>
        <taxon>Testudines</taxon>
        <taxon>Pleurodira</taxon>
        <taxon>Pelomedusidae</taxon>
        <taxon>Pelusios</taxon>
    </lineage>
</organism>
<dbReference type="InterPro" id="IPR013083">
    <property type="entry name" value="Znf_RING/FYVE/PHD"/>
</dbReference>
<dbReference type="InterPro" id="IPR001870">
    <property type="entry name" value="B30.2/SPRY"/>
</dbReference>
<dbReference type="CDD" id="cd19762">
    <property type="entry name" value="Bbox2_TRIM7-like"/>
    <property type="match status" value="1"/>
</dbReference>
<dbReference type="PANTHER" id="PTHR24103">
    <property type="entry name" value="E3 UBIQUITIN-PROTEIN LIGASE TRIM"/>
    <property type="match status" value="1"/>
</dbReference>
<dbReference type="GO" id="GO:0008270">
    <property type="term" value="F:zinc ion binding"/>
    <property type="evidence" value="ECO:0007669"/>
    <property type="project" value="UniProtKB-KW"/>
</dbReference>
<dbReference type="Pfam" id="PF00643">
    <property type="entry name" value="zf-B_box"/>
    <property type="match status" value="1"/>
</dbReference>
<dbReference type="PROSITE" id="PS00518">
    <property type="entry name" value="ZF_RING_1"/>
    <property type="match status" value="1"/>
</dbReference>
<evidence type="ECO:0000256" key="4">
    <source>
        <dbReference type="PROSITE-ProRule" id="PRU00024"/>
    </source>
</evidence>
<reference evidence="8" key="1">
    <citation type="submission" date="2025-08" db="UniProtKB">
        <authorList>
            <consortium name="Ensembl"/>
        </authorList>
    </citation>
    <scope>IDENTIFICATION</scope>
</reference>
<dbReference type="InterPro" id="IPR050143">
    <property type="entry name" value="TRIM/RBCC"/>
</dbReference>
<dbReference type="InterPro" id="IPR017907">
    <property type="entry name" value="Znf_RING_CS"/>
</dbReference>
<dbReference type="InterPro" id="IPR006574">
    <property type="entry name" value="PRY"/>
</dbReference>
<dbReference type="Ensembl" id="ENSPCET00000024888.1">
    <property type="protein sequence ID" value="ENSPCEP00000024086.1"/>
    <property type="gene ID" value="ENSPCEG00000018219.1"/>
</dbReference>
<dbReference type="PROSITE" id="PS50188">
    <property type="entry name" value="B302_SPRY"/>
    <property type="match status" value="1"/>
</dbReference>
<evidence type="ECO:0000313" key="9">
    <source>
        <dbReference type="Proteomes" id="UP000694393"/>
    </source>
</evidence>
<dbReference type="AlphaFoldDB" id="A0A8C8ST13"/>
<reference evidence="8" key="2">
    <citation type="submission" date="2025-09" db="UniProtKB">
        <authorList>
            <consortium name="Ensembl"/>
        </authorList>
    </citation>
    <scope>IDENTIFICATION</scope>
</reference>
<sequence>MAAANPLQSLEEEYFTDPVSVECGHHFCRACIVQCLERYDTDISCPQCRKTVQQRNLRANRQLANIGEIAKKLSAQAAGEERMCGEHQEALNLFCEEDQTPICVVCHLSQAHRAHMVIPIQEAAQEYKEKIQAYLETLREEREKLLGLKMTGEEKIQEYLVEKERQKVVSEFQQLRQFLQEQERLLLAQLEKLDKPIVKIQDENITKLSAEISRLSELISEMEGKCQKPAIEFLQVCYCILERSDPWGLKDGIWAFPCRGAGYHPAQACMTVTLDPGTAHPQLVLSADGKRVRWGDRQQDLPNNPERFDTEPCVLGREGFTLGRHCWESVRRKGSISLTPEWGIWAVGRMGRDQFESLSSPRTTLLQSRVPSKIRVCLDCDRGQLTFFGAGEKAPIFTFPPGSVSGGENPPLGLDAVVGISAQTVSLHRAGLKSACLA</sequence>
<proteinExistence type="predicted"/>
<evidence type="ECO:0000259" key="5">
    <source>
        <dbReference type="PROSITE" id="PS50089"/>
    </source>
</evidence>
<feature type="domain" description="B box-type" evidence="6">
    <location>
        <begin position="79"/>
        <end position="120"/>
    </location>
</feature>
<keyword evidence="2 4" id="KW-0863">Zinc-finger</keyword>
<name>A0A8C8ST13_9SAUR</name>
<evidence type="ECO:0008006" key="10">
    <source>
        <dbReference type="Google" id="ProtNLM"/>
    </source>
</evidence>
<dbReference type="Gene3D" id="2.60.120.920">
    <property type="match status" value="2"/>
</dbReference>
<feature type="domain" description="B30.2/SPRY" evidence="7">
    <location>
        <begin position="251"/>
        <end position="438"/>
    </location>
</feature>
<feature type="domain" description="RING-type" evidence="5">
    <location>
        <begin position="22"/>
        <end position="49"/>
    </location>
</feature>
<dbReference type="Proteomes" id="UP000694393">
    <property type="component" value="Unplaced"/>
</dbReference>
<keyword evidence="1" id="KW-0479">Metal-binding</keyword>
<dbReference type="PROSITE" id="PS50119">
    <property type="entry name" value="ZF_BBOX"/>
    <property type="match status" value="1"/>
</dbReference>
<dbReference type="SUPFAM" id="SSF57845">
    <property type="entry name" value="B-box zinc-binding domain"/>
    <property type="match status" value="1"/>
</dbReference>
<dbReference type="Pfam" id="PF00622">
    <property type="entry name" value="SPRY"/>
    <property type="match status" value="1"/>
</dbReference>
<keyword evidence="9" id="KW-1185">Reference proteome</keyword>
<evidence type="ECO:0000259" key="6">
    <source>
        <dbReference type="PROSITE" id="PS50119"/>
    </source>
</evidence>
<dbReference type="Pfam" id="PF15227">
    <property type="entry name" value="zf-C3HC4_4"/>
    <property type="match status" value="1"/>
</dbReference>
<accession>A0A8C8ST13</accession>
<dbReference type="InterPro" id="IPR001841">
    <property type="entry name" value="Znf_RING"/>
</dbReference>
<dbReference type="CDD" id="cd12888">
    <property type="entry name" value="SPRY_PRY_TRIM7_like"/>
    <property type="match status" value="1"/>
</dbReference>
<evidence type="ECO:0000256" key="1">
    <source>
        <dbReference type="ARBA" id="ARBA00022723"/>
    </source>
</evidence>
<evidence type="ECO:0000256" key="2">
    <source>
        <dbReference type="ARBA" id="ARBA00022771"/>
    </source>
</evidence>
<dbReference type="InterPro" id="IPR013320">
    <property type="entry name" value="ConA-like_dom_sf"/>
</dbReference>
<dbReference type="SMART" id="SM00336">
    <property type="entry name" value="BBOX"/>
    <property type="match status" value="1"/>
</dbReference>
<dbReference type="PROSITE" id="PS50089">
    <property type="entry name" value="ZF_RING_2"/>
    <property type="match status" value="1"/>
</dbReference>
<evidence type="ECO:0000259" key="7">
    <source>
        <dbReference type="PROSITE" id="PS50188"/>
    </source>
</evidence>
<evidence type="ECO:0000256" key="3">
    <source>
        <dbReference type="ARBA" id="ARBA00022833"/>
    </source>
</evidence>
<dbReference type="Gene3D" id="3.30.40.10">
    <property type="entry name" value="Zinc/RING finger domain, C3HC4 (zinc finger)"/>
    <property type="match status" value="1"/>
</dbReference>
<dbReference type="InterPro" id="IPR003879">
    <property type="entry name" value="Butyrophylin_SPRY"/>
</dbReference>
<keyword evidence="3" id="KW-0862">Zinc</keyword>
<dbReference type="SUPFAM" id="SSF49899">
    <property type="entry name" value="Concanavalin A-like lectins/glucanases"/>
    <property type="match status" value="1"/>
</dbReference>
<dbReference type="PRINTS" id="PR01407">
    <property type="entry name" value="BUTYPHLNCDUF"/>
</dbReference>
<protein>
    <recommendedName>
        <fullName evidence="10">Zinc finger protein RFP-like</fullName>
    </recommendedName>
</protein>
<dbReference type="InterPro" id="IPR043136">
    <property type="entry name" value="B30.2/SPRY_sf"/>
</dbReference>
<dbReference type="InterPro" id="IPR003877">
    <property type="entry name" value="SPRY_dom"/>
</dbReference>
<dbReference type="Gene3D" id="3.30.160.60">
    <property type="entry name" value="Classic Zinc Finger"/>
    <property type="match status" value="1"/>
</dbReference>
<dbReference type="SMART" id="SM00589">
    <property type="entry name" value="PRY"/>
    <property type="match status" value="1"/>
</dbReference>
<dbReference type="InterPro" id="IPR000315">
    <property type="entry name" value="Znf_B-box"/>
</dbReference>
<evidence type="ECO:0000313" key="8">
    <source>
        <dbReference type="Ensembl" id="ENSPCEP00000024086.1"/>
    </source>
</evidence>
<dbReference type="Pfam" id="PF13765">
    <property type="entry name" value="PRY"/>
    <property type="match status" value="1"/>
</dbReference>